<evidence type="ECO:0000313" key="7">
    <source>
        <dbReference type="EMBL" id="MCY6959087.1"/>
    </source>
</evidence>
<dbReference type="InterPro" id="IPR051798">
    <property type="entry name" value="Class-II_PLP-Dep_Aminotrans"/>
</dbReference>
<dbReference type="Gene3D" id="3.40.640.10">
    <property type="entry name" value="Type I PLP-dependent aspartate aminotransferase-like (Major domain)"/>
    <property type="match status" value="1"/>
</dbReference>
<keyword evidence="3" id="KW-0663">Pyridoxal phosphate</keyword>
<name>A0ABT4D9V1_9CLOT</name>
<evidence type="ECO:0000256" key="4">
    <source>
        <dbReference type="ARBA" id="ARBA00023239"/>
    </source>
</evidence>
<dbReference type="Proteomes" id="UP001144612">
    <property type="component" value="Unassembled WGS sequence"/>
</dbReference>
<dbReference type="EMBL" id="JAPQFJ010000010">
    <property type="protein sequence ID" value="MCY6959087.1"/>
    <property type="molecule type" value="Genomic_DNA"/>
</dbReference>
<dbReference type="Pfam" id="PF00155">
    <property type="entry name" value="Aminotran_1_2"/>
    <property type="match status" value="1"/>
</dbReference>
<evidence type="ECO:0000256" key="2">
    <source>
        <dbReference type="ARBA" id="ARBA00012224"/>
    </source>
</evidence>
<evidence type="ECO:0000259" key="6">
    <source>
        <dbReference type="Pfam" id="PF00155"/>
    </source>
</evidence>
<keyword evidence="7" id="KW-0808">Transferase</keyword>
<protein>
    <recommendedName>
        <fullName evidence="2">cysteine-S-conjugate beta-lyase</fullName>
        <ecNumber evidence="2">4.4.1.13</ecNumber>
    </recommendedName>
</protein>
<evidence type="ECO:0000256" key="5">
    <source>
        <dbReference type="ARBA" id="ARBA00037974"/>
    </source>
</evidence>
<comment type="cofactor">
    <cofactor evidence="1">
        <name>pyridoxal 5'-phosphate</name>
        <dbReference type="ChEBI" id="CHEBI:597326"/>
    </cofactor>
</comment>
<accession>A0ABT4D9V1</accession>
<keyword evidence="7" id="KW-0032">Aminotransferase</keyword>
<reference evidence="7" key="1">
    <citation type="submission" date="2022-12" db="EMBL/GenBank/DDBJ databases">
        <title>Clostridium sp. nov., isolated from industrial wastewater.</title>
        <authorList>
            <person name="Jiayan W."/>
        </authorList>
    </citation>
    <scope>NUCLEOTIDE SEQUENCE</scope>
    <source>
        <strain evidence="7">ZC22-4</strain>
    </source>
</reference>
<comment type="caution">
    <text evidence="7">The sequence shown here is derived from an EMBL/GenBank/DDBJ whole genome shotgun (WGS) entry which is preliminary data.</text>
</comment>
<dbReference type="EC" id="4.4.1.13" evidence="2"/>
<evidence type="ECO:0000256" key="1">
    <source>
        <dbReference type="ARBA" id="ARBA00001933"/>
    </source>
</evidence>
<feature type="domain" description="Aminotransferase class I/classII large" evidence="6">
    <location>
        <begin position="38"/>
        <end position="383"/>
    </location>
</feature>
<dbReference type="InterPro" id="IPR027619">
    <property type="entry name" value="C-S_lyase_PatB-like"/>
</dbReference>
<proteinExistence type="inferred from homology"/>
<comment type="similarity">
    <text evidence="5">Belongs to the class-II pyridoxal-phosphate-dependent aminotransferase family. MalY/PatB cystathionine beta-lyase subfamily.</text>
</comment>
<dbReference type="CDD" id="cd00609">
    <property type="entry name" value="AAT_like"/>
    <property type="match status" value="1"/>
</dbReference>
<dbReference type="InterPro" id="IPR004839">
    <property type="entry name" value="Aminotransferase_I/II_large"/>
</dbReference>
<dbReference type="InterPro" id="IPR015421">
    <property type="entry name" value="PyrdxlP-dep_Trfase_major"/>
</dbReference>
<sequence>MRYNFDKTINRIGSNTAKWDEIEEKFGTKDVLPMWVADMDFRVAQPIIDALKERAEHGIFGYTKMSDSYKEAVCNWMKKRHNWESEKDWLIHSPGVVPALSIIVREFTEPGDKIIIQSPVYYPFFDVVKDNGRELVCNSLKEVDGKYIMDYEDLENKIDNKVKLMILCSPHNPVGRVWTKEELVKLGEICIKNNIKIISDEIHSDLVYKGHKHIPLASISEEFAQNTITCFAPSKTFNIAGLQSALLSVPNKEDHEKISKAIAILDIRRDNCFGAVATEVAYTSGEEWLEQVLEYLEGNLDFLVEYIEERIPKVKVNKIEGTYLVWLDCRELGMNKEQLSEFMIKEAKVALDDGYWFGGEGEGFVRINIACPRNTLEEGLRRIENAVKNLK</sequence>
<evidence type="ECO:0000256" key="3">
    <source>
        <dbReference type="ARBA" id="ARBA00022898"/>
    </source>
</evidence>
<dbReference type="NCBIfam" id="TIGR04350">
    <property type="entry name" value="C_S_lyase_PatB"/>
    <property type="match status" value="1"/>
</dbReference>
<evidence type="ECO:0000313" key="8">
    <source>
        <dbReference type="Proteomes" id="UP001144612"/>
    </source>
</evidence>
<keyword evidence="8" id="KW-1185">Reference proteome</keyword>
<keyword evidence="4" id="KW-0456">Lyase</keyword>
<dbReference type="PANTHER" id="PTHR43525:SF1">
    <property type="entry name" value="PROTEIN MALY"/>
    <property type="match status" value="1"/>
</dbReference>
<dbReference type="GO" id="GO:0008483">
    <property type="term" value="F:transaminase activity"/>
    <property type="evidence" value="ECO:0007669"/>
    <property type="project" value="UniProtKB-KW"/>
</dbReference>
<dbReference type="InterPro" id="IPR015422">
    <property type="entry name" value="PyrdxlP-dep_Trfase_small"/>
</dbReference>
<dbReference type="PANTHER" id="PTHR43525">
    <property type="entry name" value="PROTEIN MALY"/>
    <property type="match status" value="1"/>
</dbReference>
<dbReference type="SUPFAM" id="SSF53383">
    <property type="entry name" value="PLP-dependent transferases"/>
    <property type="match status" value="1"/>
</dbReference>
<dbReference type="RefSeq" id="WP_268061509.1">
    <property type="nucleotide sequence ID" value="NZ_JAPQFJ010000010.1"/>
</dbReference>
<organism evidence="7 8">
    <name type="scientific">Clostridium brassicae</name>
    <dbReference type="NCBI Taxonomy" id="2999072"/>
    <lineage>
        <taxon>Bacteria</taxon>
        <taxon>Bacillati</taxon>
        <taxon>Bacillota</taxon>
        <taxon>Clostridia</taxon>
        <taxon>Eubacteriales</taxon>
        <taxon>Clostridiaceae</taxon>
        <taxon>Clostridium</taxon>
    </lineage>
</organism>
<gene>
    <name evidence="7" type="ORF">OW729_10775</name>
</gene>
<dbReference type="InterPro" id="IPR015424">
    <property type="entry name" value="PyrdxlP-dep_Trfase"/>
</dbReference>
<dbReference type="Gene3D" id="3.90.1150.10">
    <property type="entry name" value="Aspartate Aminotransferase, domain 1"/>
    <property type="match status" value="1"/>
</dbReference>